<name>A0ACC1HHU3_9FUNG</name>
<evidence type="ECO:0000313" key="1">
    <source>
        <dbReference type="EMBL" id="KAJ1673479.1"/>
    </source>
</evidence>
<keyword evidence="2" id="KW-1185">Reference proteome</keyword>
<dbReference type="EMBL" id="JAMZIH010006898">
    <property type="protein sequence ID" value="KAJ1673479.1"/>
    <property type="molecule type" value="Genomic_DNA"/>
</dbReference>
<protein>
    <submittedName>
        <fullName evidence="1">Uncharacterized protein</fullName>
    </submittedName>
</protein>
<comment type="caution">
    <text evidence="1">The sequence shown here is derived from an EMBL/GenBank/DDBJ whole genome shotgun (WGS) entry which is preliminary data.</text>
</comment>
<feature type="non-terminal residue" evidence="1">
    <location>
        <position position="223"/>
    </location>
</feature>
<accession>A0ACC1HHU3</accession>
<organism evidence="1 2">
    <name type="scientific">Spiromyces aspiralis</name>
    <dbReference type="NCBI Taxonomy" id="68401"/>
    <lineage>
        <taxon>Eukaryota</taxon>
        <taxon>Fungi</taxon>
        <taxon>Fungi incertae sedis</taxon>
        <taxon>Zoopagomycota</taxon>
        <taxon>Kickxellomycotina</taxon>
        <taxon>Kickxellomycetes</taxon>
        <taxon>Kickxellales</taxon>
        <taxon>Kickxellaceae</taxon>
        <taxon>Spiromyces</taxon>
    </lineage>
</organism>
<dbReference type="Proteomes" id="UP001145114">
    <property type="component" value="Unassembled WGS sequence"/>
</dbReference>
<sequence length="223" mass="23567">MVTTLTNTNVQDVRDSIQKLQVGAIVPPASTTATTPHIDDAVLLTPSTTPVDGAAGVFSLSHSHDNCLAQVQYGRPPIDQCGIDVCTGSVVTTNPLQDYLVDEQAGLAEDEVTTKDLDWKVLSQLLTTLGGPHQSPSMPSAPDPPPSSPICGGNAGEDTDNGLPTIEELHRLLSGTLSNQLDRPEHDVLAPQNSPNISSAHRPEILAQSTGLGRDADSRMRRN</sequence>
<gene>
    <name evidence="1" type="ORF">EV182_005149</name>
</gene>
<reference evidence="1" key="1">
    <citation type="submission" date="2022-06" db="EMBL/GenBank/DDBJ databases">
        <title>Phylogenomic reconstructions and comparative analyses of Kickxellomycotina fungi.</title>
        <authorList>
            <person name="Reynolds N.K."/>
            <person name="Stajich J.E."/>
            <person name="Barry K."/>
            <person name="Grigoriev I.V."/>
            <person name="Crous P."/>
            <person name="Smith M.E."/>
        </authorList>
    </citation>
    <scope>NUCLEOTIDE SEQUENCE</scope>
    <source>
        <strain evidence="1">RSA 2271</strain>
    </source>
</reference>
<proteinExistence type="predicted"/>
<evidence type="ECO:0000313" key="2">
    <source>
        <dbReference type="Proteomes" id="UP001145114"/>
    </source>
</evidence>